<feature type="region of interest" description="Disordered" evidence="4">
    <location>
        <begin position="911"/>
        <end position="944"/>
    </location>
</feature>
<feature type="compositionally biased region" description="Polar residues" evidence="4">
    <location>
        <begin position="981"/>
        <end position="993"/>
    </location>
</feature>
<feature type="region of interest" description="Disordered" evidence="4">
    <location>
        <begin position="1063"/>
        <end position="1117"/>
    </location>
</feature>
<feature type="compositionally biased region" description="Basic and acidic residues" evidence="4">
    <location>
        <begin position="127"/>
        <end position="138"/>
    </location>
</feature>
<feature type="compositionally biased region" description="Low complexity" evidence="4">
    <location>
        <begin position="153"/>
        <end position="177"/>
    </location>
</feature>
<dbReference type="InterPro" id="IPR040324">
    <property type="entry name" value="WDR44/Dgr2"/>
</dbReference>
<dbReference type="SMART" id="SM00320">
    <property type="entry name" value="WD40"/>
    <property type="match status" value="7"/>
</dbReference>
<feature type="compositionally biased region" description="Polar residues" evidence="4">
    <location>
        <begin position="112"/>
        <end position="122"/>
    </location>
</feature>
<name>A0ABR3VH10_HUMIN</name>
<feature type="region of interest" description="Disordered" evidence="4">
    <location>
        <begin position="813"/>
        <end position="847"/>
    </location>
</feature>
<comment type="caution">
    <text evidence="5">The sequence shown here is derived from an EMBL/GenBank/DDBJ whole genome shotgun (WGS) entry which is preliminary data.</text>
</comment>
<feature type="compositionally biased region" description="Pro residues" evidence="4">
    <location>
        <begin position="1197"/>
        <end position="1208"/>
    </location>
</feature>
<keyword evidence="2" id="KW-0677">Repeat</keyword>
<gene>
    <name evidence="5" type="ORF">VTJ49DRAFT_517</name>
</gene>
<dbReference type="PANTHER" id="PTHR14221">
    <property type="entry name" value="WD REPEAT DOMAIN 44"/>
    <property type="match status" value="1"/>
</dbReference>
<evidence type="ECO:0000313" key="6">
    <source>
        <dbReference type="Proteomes" id="UP001583172"/>
    </source>
</evidence>
<evidence type="ECO:0000256" key="3">
    <source>
        <dbReference type="PROSITE-ProRule" id="PRU00221"/>
    </source>
</evidence>
<evidence type="ECO:0008006" key="7">
    <source>
        <dbReference type="Google" id="ProtNLM"/>
    </source>
</evidence>
<feature type="region of interest" description="Disordered" evidence="4">
    <location>
        <begin position="1164"/>
        <end position="1322"/>
    </location>
</feature>
<feature type="compositionally biased region" description="Basic and acidic residues" evidence="4">
    <location>
        <begin position="1075"/>
        <end position="1088"/>
    </location>
</feature>
<proteinExistence type="predicted"/>
<feature type="region of interest" description="Disordered" evidence="4">
    <location>
        <begin position="477"/>
        <end position="497"/>
    </location>
</feature>
<feature type="repeat" description="WD" evidence="3">
    <location>
        <begin position="507"/>
        <end position="547"/>
    </location>
</feature>
<feature type="compositionally biased region" description="Acidic residues" evidence="4">
    <location>
        <begin position="481"/>
        <end position="491"/>
    </location>
</feature>
<feature type="repeat" description="WD" evidence="3">
    <location>
        <begin position="547"/>
        <end position="589"/>
    </location>
</feature>
<dbReference type="InterPro" id="IPR015943">
    <property type="entry name" value="WD40/YVTN_repeat-like_dom_sf"/>
</dbReference>
<dbReference type="SUPFAM" id="SSF50978">
    <property type="entry name" value="WD40 repeat-like"/>
    <property type="match status" value="1"/>
</dbReference>
<sequence length="1322" mass="138634">MAGIWSAIKSVAPGLATTATQPRIAPTDNDDDGDETLGHAARVEDTQPSSPAPMMADQRDLGTPRPLPSSLSSSRDGKGPQATAHTSDVVTAGTGRDASTPPKSHSHHRTPSRLSRNSSSTGIGLLRGDKGRAKDRDPPPPLNPEPVENADKTGTPTPIPTLTTTTTTTTTTITDTPVHGGGPETPRTAPSPAAHTPGSHSGINPLSQQIYLRKNTEPSIPHRLSQMAEGLTARASSELTRGNALPSPGGEGGKDKDSKSSSSRRPISFLSKLNLRPTRSSSKKDTLSIPDSDSEMGGSIRLLHNNNTTTHMPRRVFSQSSLLSGGGGGGGGGASGTLPGGGYVPRHKEPPRYVRVRASHKKEREFGRMFLAQELVGTRPLEQQQEVAAGVAAAGDVAGGGDGDANASGSAPVPAVAVSVPGDAGGGDGKAASGATATTHTTTGGAIWATEFSKDGQYLATAGRDHVVRVWAVLSTPEERASEEEEGEDESSTLRAPVFRDQPVREFRGHAGEVLDLSWSKNNFLLSSSMDKTVRLWHVSRPECLCTFKHKDFVTRLAFHPRDDRFFLAGSLDTMLRLWSIPDQAVAFSAQLPDLVTAVAFSPDGKVAIAGLLNGMCMFYETEGLKLSSQLHVRSSRGKNAKGSKITGIQTIRIPPHDPLDAQPSEADADSSAHEVRVLITSNDSRIRIYSLNDKTLQVKLKGHENTFSQISATFSDDGRHVICGSEDRKTFIWSLTAGGDNTTMNNNNTLVVQDKDKWPVEYFEAHGDIVTTAIFAPTKTRMLLSQSGDPIYDLCNPPPVILQSLEEAAQASQTHLALTHDSDADPAPPPPPPPPPKRPEPSPAYIARSTHYDGHIIVTTGDTGIIKVFRQDCAYAKRRHETTWETRIGSGYIGGAGLGRSASVLTRTSASASTTAHSRRSSLSQPAAAAVAVGGGGHGHGHGQERILSWRLGIENSSSSGNGIGNGGRGERAATPVGSLRSSSPAAQGSRTSLNSAYNALASEARRQPYAGVSPSAVVRTRDRAGSAATAMTAPVTGSPLATVARAADWDEEFVPMTTTTTVTAGAGSGGSKRQQEPKQLKLKRQDSLSASKKKVLQQQEEKEPMTPPVPGFTFRSVTGEVAPALPSSPPDSPFSSSGVGTAGGNTSFWNLSRWKGIGFRSVSSGSVSGPGGKARRSSGSATPLSPAFGDGNSPTPTPPTATPTPRPQAGDEINAGDSAPTSNANVDNPATNNNSNNNSNNNNNTDKRQTLNTPNRASAARVLHVSDRESDSDVASVPVSGDLEREGVQQELELEGGLGSGRRRAASQGHGHASRLGKAS</sequence>
<dbReference type="InterPro" id="IPR001680">
    <property type="entry name" value="WD40_rpt"/>
</dbReference>
<feature type="compositionally biased region" description="Low complexity" evidence="4">
    <location>
        <begin position="260"/>
        <end position="272"/>
    </location>
</feature>
<dbReference type="Gene3D" id="2.130.10.10">
    <property type="entry name" value="YVTN repeat-like/Quinoprotein amine dehydrogenase"/>
    <property type="match status" value="1"/>
</dbReference>
<keyword evidence="6" id="KW-1185">Reference proteome</keyword>
<feature type="compositionally biased region" description="Gly residues" evidence="4">
    <location>
        <begin position="324"/>
        <end position="343"/>
    </location>
</feature>
<feature type="region of interest" description="Disordered" evidence="4">
    <location>
        <begin position="1"/>
        <end position="349"/>
    </location>
</feature>
<dbReference type="PROSITE" id="PS50294">
    <property type="entry name" value="WD_REPEATS_REGION"/>
    <property type="match status" value="2"/>
</dbReference>
<evidence type="ECO:0000256" key="4">
    <source>
        <dbReference type="SAM" id="MobiDB-lite"/>
    </source>
</evidence>
<protein>
    <recommendedName>
        <fullName evidence="7">WD repeat-containing protein 44</fullName>
    </recommendedName>
</protein>
<reference evidence="5 6" key="1">
    <citation type="journal article" date="2024" name="Commun. Biol.">
        <title>Comparative genomic analysis of thermophilic fungi reveals convergent evolutionary adaptations and gene losses.</title>
        <authorList>
            <person name="Steindorff A.S."/>
            <person name="Aguilar-Pontes M.V."/>
            <person name="Robinson A.J."/>
            <person name="Andreopoulos B."/>
            <person name="LaButti K."/>
            <person name="Kuo A."/>
            <person name="Mondo S."/>
            <person name="Riley R."/>
            <person name="Otillar R."/>
            <person name="Haridas S."/>
            <person name="Lipzen A."/>
            <person name="Grimwood J."/>
            <person name="Schmutz J."/>
            <person name="Clum A."/>
            <person name="Reid I.D."/>
            <person name="Moisan M.C."/>
            <person name="Butler G."/>
            <person name="Nguyen T.T.M."/>
            <person name="Dewar K."/>
            <person name="Conant G."/>
            <person name="Drula E."/>
            <person name="Henrissat B."/>
            <person name="Hansel C."/>
            <person name="Singer S."/>
            <person name="Hutchinson M.I."/>
            <person name="de Vries R.P."/>
            <person name="Natvig D.O."/>
            <person name="Powell A.J."/>
            <person name="Tsang A."/>
            <person name="Grigoriev I.V."/>
        </authorList>
    </citation>
    <scope>NUCLEOTIDE SEQUENCE [LARGE SCALE GENOMIC DNA]</scope>
    <source>
        <strain evidence="5 6">CBS 620.91</strain>
    </source>
</reference>
<feature type="region of interest" description="Disordered" evidence="4">
    <location>
        <begin position="959"/>
        <end position="993"/>
    </location>
</feature>
<keyword evidence="1 3" id="KW-0853">WD repeat</keyword>
<organism evidence="5 6">
    <name type="scientific">Humicola insolens</name>
    <name type="common">Soft-rot fungus</name>
    <dbReference type="NCBI Taxonomy" id="85995"/>
    <lineage>
        <taxon>Eukaryota</taxon>
        <taxon>Fungi</taxon>
        <taxon>Dikarya</taxon>
        <taxon>Ascomycota</taxon>
        <taxon>Pezizomycotina</taxon>
        <taxon>Sordariomycetes</taxon>
        <taxon>Sordariomycetidae</taxon>
        <taxon>Sordariales</taxon>
        <taxon>Chaetomiaceae</taxon>
        <taxon>Mycothermus</taxon>
    </lineage>
</organism>
<accession>A0ABR3VH10</accession>
<feature type="compositionally biased region" description="Polar residues" evidence="4">
    <location>
        <begin position="198"/>
        <end position="210"/>
    </location>
</feature>
<dbReference type="PANTHER" id="PTHR14221:SF0">
    <property type="entry name" value="WD REPEAT-CONTAINING PROTEIN 44"/>
    <property type="match status" value="1"/>
</dbReference>
<evidence type="ECO:0000313" key="5">
    <source>
        <dbReference type="EMBL" id="KAL1840391.1"/>
    </source>
</evidence>
<dbReference type="EMBL" id="JAZGSY010000115">
    <property type="protein sequence ID" value="KAL1840391.1"/>
    <property type="molecule type" value="Genomic_DNA"/>
</dbReference>
<dbReference type="InterPro" id="IPR036322">
    <property type="entry name" value="WD40_repeat_dom_sf"/>
</dbReference>
<feature type="compositionally biased region" description="Pro residues" evidence="4">
    <location>
        <begin position="827"/>
        <end position="837"/>
    </location>
</feature>
<evidence type="ECO:0000256" key="1">
    <source>
        <dbReference type="ARBA" id="ARBA00022574"/>
    </source>
</evidence>
<dbReference type="PROSITE" id="PS50082">
    <property type="entry name" value="WD_REPEATS_2"/>
    <property type="match status" value="3"/>
</dbReference>
<feature type="compositionally biased region" description="Low complexity" evidence="4">
    <location>
        <begin position="1225"/>
        <end position="1246"/>
    </location>
</feature>
<dbReference type="Pfam" id="PF00400">
    <property type="entry name" value="WD40"/>
    <property type="match status" value="4"/>
</dbReference>
<evidence type="ECO:0000256" key="2">
    <source>
        <dbReference type="ARBA" id="ARBA00022737"/>
    </source>
</evidence>
<feature type="repeat" description="WD" evidence="3">
    <location>
        <begin position="440"/>
        <end position="481"/>
    </location>
</feature>
<feature type="compositionally biased region" description="Low complexity" evidence="4">
    <location>
        <begin position="911"/>
        <end position="933"/>
    </location>
</feature>
<dbReference type="Proteomes" id="UP001583172">
    <property type="component" value="Unassembled WGS sequence"/>
</dbReference>